<keyword evidence="2" id="KW-1185">Reference proteome</keyword>
<sequence>MRNKCDWLRPHSWTLTSFGIAKILLVSTNRSTDRFSTSHLTLIFHVVSVGRRTVAVMLDISIVSPCVMDSFTFNLHYAQMFVDGSLSLVHCQSPSN</sequence>
<organism evidence="1 2">
    <name type="scientific">Ancylostoma ceylanicum</name>
    <dbReference type="NCBI Taxonomy" id="53326"/>
    <lineage>
        <taxon>Eukaryota</taxon>
        <taxon>Metazoa</taxon>
        <taxon>Ecdysozoa</taxon>
        <taxon>Nematoda</taxon>
        <taxon>Chromadorea</taxon>
        <taxon>Rhabditida</taxon>
        <taxon>Rhabditina</taxon>
        <taxon>Rhabditomorpha</taxon>
        <taxon>Strongyloidea</taxon>
        <taxon>Ancylostomatidae</taxon>
        <taxon>Ancylostomatinae</taxon>
        <taxon>Ancylostoma</taxon>
    </lineage>
</organism>
<proteinExistence type="predicted"/>
<gene>
    <name evidence="1" type="primary">Acey_s0141.g2268</name>
    <name evidence="1" type="ORF">Y032_0141g2268</name>
</gene>
<evidence type="ECO:0000313" key="1">
    <source>
        <dbReference type="EMBL" id="EYB97432.1"/>
    </source>
</evidence>
<reference evidence="2" key="1">
    <citation type="journal article" date="2015" name="Nat. Genet.">
        <title>The genome and transcriptome of the zoonotic hookworm Ancylostoma ceylanicum identify infection-specific gene families.</title>
        <authorList>
            <person name="Schwarz E.M."/>
            <person name="Hu Y."/>
            <person name="Antoshechkin I."/>
            <person name="Miller M.M."/>
            <person name="Sternberg P.W."/>
            <person name="Aroian R.V."/>
        </authorList>
    </citation>
    <scope>NUCLEOTIDE SEQUENCE</scope>
    <source>
        <strain evidence="2">HY135</strain>
    </source>
</reference>
<comment type="caution">
    <text evidence="1">The sequence shown here is derived from an EMBL/GenBank/DDBJ whole genome shotgun (WGS) entry which is preliminary data.</text>
</comment>
<accession>A0A016T428</accession>
<name>A0A016T428_9BILA</name>
<protein>
    <submittedName>
        <fullName evidence="1">Uncharacterized protein</fullName>
    </submittedName>
</protein>
<dbReference type="AlphaFoldDB" id="A0A016T428"/>
<dbReference type="EMBL" id="JARK01001477">
    <property type="protein sequence ID" value="EYB97432.1"/>
    <property type="molecule type" value="Genomic_DNA"/>
</dbReference>
<evidence type="ECO:0000313" key="2">
    <source>
        <dbReference type="Proteomes" id="UP000024635"/>
    </source>
</evidence>
<dbReference type="Proteomes" id="UP000024635">
    <property type="component" value="Unassembled WGS sequence"/>
</dbReference>